<dbReference type="EMBL" id="QQAZ01000003">
    <property type="protein sequence ID" value="RDI52737.1"/>
    <property type="molecule type" value="Genomic_DNA"/>
</dbReference>
<accession>A0A370H7S2</accession>
<sequence>MLSAMTGNDWLLVETLGSEPTVVADGRRAREWTSVSRSRRTVGPKAADLMTTLVDRLRHGSDPEVRIAADGLCGVVLPVRCAFGSVHGVQLWVGESGDRPPPRPAVAAWDWMSETELAHHGPGLEELVFGRAPQDVRAVRTPPEVFGRMVRFDGRMEYMAIVAGTDPTGFWQGEADFRGDDGRVRVIRMVVRVHRGEKHVTRALVYEATDTSSQPAADLAMTRAVARAAGVGVGFVELVMGLVYEWTNEPPPPLQRWLTERPQLHPDDVAAYREACREVSSAGRIRELVYRIRFSGTDWIAVQAELSRLGDEPAAGLIRVAPASPD</sequence>
<reference evidence="2 3" key="1">
    <citation type="submission" date="2018-07" db="EMBL/GenBank/DDBJ databases">
        <title>Genomic Encyclopedia of Type Strains, Phase IV (KMG-IV): sequencing the most valuable type-strain genomes for metagenomic binning, comparative biology and taxonomic classification.</title>
        <authorList>
            <person name="Goeker M."/>
        </authorList>
    </citation>
    <scope>NUCLEOTIDE SEQUENCE [LARGE SCALE GENOMIC DNA]</scope>
    <source>
        <strain evidence="2 3">DSM 44952</strain>
    </source>
</reference>
<dbReference type="Proteomes" id="UP000255355">
    <property type="component" value="Unassembled WGS sequence"/>
</dbReference>
<evidence type="ECO:0000259" key="1">
    <source>
        <dbReference type="Pfam" id="PF18007"/>
    </source>
</evidence>
<organism evidence="2 3">
    <name type="scientific">Nocardia mexicana</name>
    <dbReference type="NCBI Taxonomy" id="279262"/>
    <lineage>
        <taxon>Bacteria</taxon>
        <taxon>Bacillati</taxon>
        <taxon>Actinomycetota</taxon>
        <taxon>Actinomycetes</taxon>
        <taxon>Mycobacteriales</taxon>
        <taxon>Nocardiaceae</taxon>
        <taxon>Nocardia</taxon>
    </lineage>
</organism>
<protein>
    <recommendedName>
        <fullName evidence="1">Rv3651-like N-terminal domain-containing protein</fullName>
    </recommendedName>
</protein>
<dbReference type="AlphaFoldDB" id="A0A370H7S2"/>
<dbReference type="CDD" id="cd00130">
    <property type="entry name" value="PAS"/>
    <property type="match status" value="1"/>
</dbReference>
<proteinExistence type="predicted"/>
<feature type="domain" description="Rv3651-like N-terminal" evidence="1">
    <location>
        <begin position="9"/>
        <end position="102"/>
    </location>
</feature>
<dbReference type="STRING" id="1210089.GCA_001613165_03581"/>
<name>A0A370H7S2_9NOCA</name>
<dbReference type="InterPro" id="IPR000014">
    <property type="entry name" value="PAS"/>
</dbReference>
<dbReference type="Pfam" id="PF18007">
    <property type="entry name" value="Rv3651-like_N"/>
    <property type="match status" value="1"/>
</dbReference>
<evidence type="ECO:0000313" key="3">
    <source>
        <dbReference type="Proteomes" id="UP000255355"/>
    </source>
</evidence>
<evidence type="ECO:0000313" key="2">
    <source>
        <dbReference type="EMBL" id="RDI52737.1"/>
    </source>
</evidence>
<keyword evidence="3" id="KW-1185">Reference proteome</keyword>
<gene>
    <name evidence="2" type="ORF">DFR68_103122</name>
</gene>
<comment type="caution">
    <text evidence="2">The sequence shown here is derived from an EMBL/GenBank/DDBJ whole genome shotgun (WGS) entry which is preliminary data.</text>
</comment>
<dbReference type="InterPro" id="IPR041458">
    <property type="entry name" value="Rv3651-like_N"/>
</dbReference>